<comment type="caution">
    <text evidence="1">The sequence shown here is derived from an EMBL/GenBank/DDBJ whole genome shotgun (WGS) entry which is preliminary data.</text>
</comment>
<accession>A0ACB6Z076</accession>
<reference evidence="1" key="1">
    <citation type="submission" date="2019-10" db="EMBL/GenBank/DDBJ databases">
        <authorList>
            <consortium name="DOE Joint Genome Institute"/>
            <person name="Kuo A."/>
            <person name="Miyauchi S."/>
            <person name="Kiss E."/>
            <person name="Drula E."/>
            <person name="Kohler A."/>
            <person name="Sanchez-Garcia M."/>
            <person name="Andreopoulos B."/>
            <person name="Barry K.W."/>
            <person name="Bonito G."/>
            <person name="Buee M."/>
            <person name="Carver A."/>
            <person name="Chen C."/>
            <person name="Cichocki N."/>
            <person name="Clum A."/>
            <person name="Culley D."/>
            <person name="Crous P.W."/>
            <person name="Fauchery L."/>
            <person name="Girlanda M."/>
            <person name="Hayes R."/>
            <person name="Keri Z."/>
            <person name="Labutti K."/>
            <person name="Lipzen A."/>
            <person name="Lombard V."/>
            <person name="Magnuson J."/>
            <person name="Maillard F."/>
            <person name="Morin E."/>
            <person name="Murat C."/>
            <person name="Nolan M."/>
            <person name="Ohm R."/>
            <person name="Pangilinan J."/>
            <person name="Pereira M."/>
            <person name="Perotto S."/>
            <person name="Peter M."/>
            <person name="Riley R."/>
            <person name="Sitrit Y."/>
            <person name="Stielow B."/>
            <person name="Szollosi G."/>
            <person name="Zifcakova L."/>
            <person name="Stursova M."/>
            <person name="Spatafora J.W."/>
            <person name="Tedersoo L."/>
            <person name="Vaario L.-M."/>
            <person name="Yamada A."/>
            <person name="Yan M."/>
            <person name="Wang P."/>
            <person name="Xu J."/>
            <person name="Bruns T."/>
            <person name="Baldrian P."/>
            <person name="Vilgalys R."/>
            <person name="Henrissat B."/>
            <person name="Grigoriev I.V."/>
            <person name="Hibbett D."/>
            <person name="Nagy L.G."/>
            <person name="Martin F.M."/>
        </authorList>
    </citation>
    <scope>NUCLEOTIDE SEQUENCE</scope>
    <source>
        <strain evidence="1">P2</strain>
    </source>
</reference>
<evidence type="ECO:0000313" key="2">
    <source>
        <dbReference type="Proteomes" id="UP000886501"/>
    </source>
</evidence>
<gene>
    <name evidence="1" type="ORF">BDM02DRAFT_3193080</name>
</gene>
<proteinExistence type="predicted"/>
<protein>
    <submittedName>
        <fullName evidence="1">Uncharacterized protein</fullName>
    </submittedName>
</protein>
<reference evidence="1" key="2">
    <citation type="journal article" date="2020" name="Nat. Commun.">
        <title>Large-scale genome sequencing of mycorrhizal fungi provides insights into the early evolution of symbiotic traits.</title>
        <authorList>
            <person name="Miyauchi S."/>
            <person name="Kiss E."/>
            <person name="Kuo A."/>
            <person name="Drula E."/>
            <person name="Kohler A."/>
            <person name="Sanchez-Garcia M."/>
            <person name="Morin E."/>
            <person name="Andreopoulos B."/>
            <person name="Barry K.W."/>
            <person name="Bonito G."/>
            <person name="Buee M."/>
            <person name="Carver A."/>
            <person name="Chen C."/>
            <person name="Cichocki N."/>
            <person name="Clum A."/>
            <person name="Culley D."/>
            <person name="Crous P.W."/>
            <person name="Fauchery L."/>
            <person name="Girlanda M."/>
            <person name="Hayes R.D."/>
            <person name="Keri Z."/>
            <person name="LaButti K."/>
            <person name="Lipzen A."/>
            <person name="Lombard V."/>
            <person name="Magnuson J."/>
            <person name="Maillard F."/>
            <person name="Murat C."/>
            <person name="Nolan M."/>
            <person name="Ohm R.A."/>
            <person name="Pangilinan J."/>
            <person name="Pereira M.F."/>
            <person name="Perotto S."/>
            <person name="Peter M."/>
            <person name="Pfister S."/>
            <person name="Riley R."/>
            <person name="Sitrit Y."/>
            <person name="Stielow J.B."/>
            <person name="Szollosi G."/>
            <person name="Zifcakova L."/>
            <person name="Stursova M."/>
            <person name="Spatafora J.W."/>
            <person name="Tedersoo L."/>
            <person name="Vaario L.M."/>
            <person name="Yamada A."/>
            <person name="Yan M."/>
            <person name="Wang P."/>
            <person name="Xu J."/>
            <person name="Bruns T."/>
            <person name="Baldrian P."/>
            <person name="Vilgalys R."/>
            <person name="Dunand C."/>
            <person name="Henrissat B."/>
            <person name="Grigoriev I.V."/>
            <person name="Hibbett D."/>
            <person name="Nagy L.G."/>
            <person name="Martin F.M."/>
        </authorList>
    </citation>
    <scope>NUCLEOTIDE SEQUENCE</scope>
    <source>
        <strain evidence="1">P2</strain>
    </source>
</reference>
<dbReference type="EMBL" id="MU118434">
    <property type="protein sequence ID" value="KAF9642526.1"/>
    <property type="molecule type" value="Genomic_DNA"/>
</dbReference>
<keyword evidence="2" id="KW-1185">Reference proteome</keyword>
<evidence type="ECO:0000313" key="1">
    <source>
        <dbReference type="EMBL" id="KAF9642526.1"/>
    </source>
</evidence>
<name>A0ACB6Z076_THEGA</name>
<organism evidence="1 2">
    <name type="scientific">Thelephora ganbajun</name>
    <name type="common">Ganba fungus</name>
    <dbReference type="NCBI Taxonomy" id="370292"/>
    <lineage>
        <taxon>Eukaryota</taxon>
        <taxon>Fungi</taxon>
        <taxon>Dikarya</taxon>
        <taxon>Basidiomycota</taxon>
        <taxon>Agaricomycotina</taxon>
        <taxon>Agaricomycetes</taxon>
        <taxon>Thelephorales</taxon>
        <taxon>Thelephoraceae</taxon>
        <taxon>Thelephora</taxon>
    </lineage>
</organism>
<dbReference type="Proteomes" id="UP000886501">
    <property type="component" value="Unassembled WGS sequence"/>
</dbReference>
<sequence length="508" mass="57843">MFPSFDLLEDQDSLIRFFSTLAFSSESELGFDTEIERVNNSDFELRFSNKGVGYPTSGVLFDVGADATCGRGTWVFEVYEENPEDDENKVLRVVKDCWVEDCKGKHMEHEIIQEVRAAIGPEEFREHFVDCRLLKEFKTQEVQRPVRPLIWTPAAKRHTSYTKSGRALVSDQHHHLRPTSQLVNPKRLPHPRSRYQVVYTERGASLYHITSLSDTFRCLVQVMCGLLLLHKAGFVHRDISPGNIIIVDGKAKISDLEFTKARDIDQLQTLTDSSACSLLPNVADIRTGTLYFTAVEICRDTYYFREGSGDEERIILHNPLHDYESVWWIATWVVFSCRPKDLDDVIREHQKAAWGGLFGDRSTAFISDKFPRHKELPEMLHLLLHHLDEMKKTLISAYKSYEKSFDGSPMLDVVPILTPHLHDLAHAAETIEIEELTVPSTVERSTMKIEVGDGTNPPPQTLTSEAEPGTIDLFRSRVRVVESTLIKGKRGRSFSPGNPNAKRQMVDA</sequence>